<keyword evidence="1" id="KW-1133">Transmembrane helix</keyword>
<feature type="transmembrane region" description="Helical" evidence="1">
    <location>
        <begin position="76"/>
        <end position="98"/>
    </location>
</feature>
<keyword evidence="3" id="KW-1185">Reference proteome</keyword>
<dbReference type="EMBL" id="JASCXX010000010">
    <property type="protein sequence ID" value="MDI6449320.1"/>
    <property type="molecule type" value="Genomic_DNA"/>
</dbReference>
<sequence>MIETVVHFLVGTVFSAACFWGAMKLTRIDGTFLGMFLIAAISSLVALIPVVGWLAGIIVMFVLISKWTNAQFWPHAVFMVLVANLLGILGSMALAGLLNSV</sequence>
<evidence type="ECO:0000256" key="1">
    <source>
        <dbReference type="SAM" id="Phobius"/>
    </source>
</evidence>
<feature type="transmembrane region" description="Helical" evidence="1">
    <location>
        <begin position="35"/>
        <end position="64"/>
    </location>
</feature>
<dbReference type="Proteomes" id="UP001431776">
    <property type="component" value="Unassembled WGS sequence"/>
</dbReference>
<reference evidence="2" key="1">
    <citation type="submission" date="2023-05" db="EMBL/GenBank/DDBJ databases">
        <title>Anaerotaeda fermentans gen. nov., sp. nov., a novel anaerobic planctomycete of the new family within the order Sedimentisphaerales isolated from Taman Peninsula, Russia.</title>
        <authorList>
            <person name="Khomyakova M.A."/>
            <person name="Merkel A.Y."/>
            <person name="Slobodkin A.I."/>
        </authorList>
    </citation>
    <scope>NUCLEOTIDE SEQUENCE</scope>
    <source>
        <strain evidence="2">M17dextr</strain>
    </source>
</reference>
<proteinExistence type="predicted"/>
<protein>
    <recommendedName>
        <fullName evidence="4">ABC transporter permease</fullName>
    </recommendedName>
</protein>
<name>A0AAW6TXK6_9BACT</name>
<evidence type="ECO:0000313" key="2">
    <source>
        <dbReference type="EMBL" id="MDI6449320.1"/>
    </source>
</evidence>
<evidence type="ECO:0000313" key="3">
    <source>
        <dbReference type="Proteomes" id="UP001431776"/>
    </source>
</evidence>
<dbReference type="RefSeq" id="WP_349244729.1">
    <property type="nucleotide sequence ID" value="NZ_JASCXX010000010.1"/>
</dbReference>
<evidence type="ECO:0008006" key="4">
    <source>
        <dbReference type="Google" id="ProtNLM"/>
    </source>
</evidence>
<gene>
    <name evidence="2" type="ORF">QJ522_09730</name>
</gene>
<comment type="caution">
    <text evidence="2">The sequence shown here is derived from an EMBL/GenBank/DDBJ whole genome shotgun (WGS) entry which is preliminary data.</text>
</comment>
<keyword evidence="1" id="KW-0812">Transmembrane</keyword>
<organism evidence="2 3">
    <name type="scientific">Anaerobaca lacustris</name>
    <dbReference type="NCBI Taxonomy" id="3044600"/>
    <lineage>
        <taxon>Bacteria</taxon>
        <taxon>Pseudomonadati</taxon>
        <taxon>Planctomycetota</taxon>
        <taxon>Phycisphaerae</taxon>
        <taxon>Sedimentisphaerales</taxon>
        <taxon>Anaerobacaceae</taxon>
        <taxon>Anaerobaca</taxon>
    </lineage>
</organism>
<keyword evidence="1" id="KW-0472">Membrane</keyword>
<dbReference type="AlphaFoldDB" id="A0AAW6TXK6"/>
<feature type="transmembrane region" description="Helical" evidence="1">
    <location>
        <begin position="6"/>
        <end position="23"/>
    </location>
</feature>
<accession>A0AAW6TXK6</accession>